<evidence type="ECO:0000313" key="2">
    <source>
        <dbReference type="EMBL" id="KXU87953.1"/>
    </source>
</evidence>
<dbReference type="AlphaFoldDB" id="A0A149PSF3"/>
<dbReference type="SUPFAM" id="SSF48295">
    <property type="entry name" value="TrpR-like"/>
    <property type="match status" value="1"/>
</dbReference>
<reference evidence="2 3" key="1">
    <citation type="journal article" date="2015" name="Int. J. Syst. Evol. Microbiol.">
        <title>Burkholderia monticola sp. nov., isolated from mountain soil.</title>
        <authorList>
            <person name="Baek I."/>
            <person name="Seo B."/>
            <person name="Lee I."/>
            <person name="Yi H."/>
            <person name="Chun J."/>
        </authorList>
    </citation>
    <scope>NUCLEOTIDE SEQUENCE [LARGE SCALE GENOMIC DNA]</scope>
    <source>
        <strain evidence="2 3">JC2948</strain>
    </source>
</reference>
<organism evidence="2 3">
    <name type="scientific">Paraburkholderia monticola</name>
    <dbReference type="NCBI Taxonomy" id="1399968"/>
    <lineage>
        <taxon>Bacteria</taxon>
        <taxon>Pseudomonadati</taxon>
        <taxon>Pseudomonadota</taxon>
        <taxon>Betaproteobacteria</taxon>
        <taxon>Burkholderiales</taxon>
        <taxon>Burkholderiaceae</taxon>
        <taxon>Paraburkholderia</taxon>
    </lineage>
</organism>
<dbReference type="EMBL" id="LRBG01000011">
    <property type="protein sequence ID" value="KXU87953.1"/>
    <property type="molecule type" value="Genomic_DNA"/>
</dbReference>
<name>A0A149PSF3_9BURK</name>
<dbReference type="GO" id="GO:0043565">
    <property type="term" value="F:sequence-specific DNA binding"/>
    <property type="evidence" value="ECO:0007669"/>
    <property type="project" value="InterPro"/>
</dbReference>
<dbReference type="Proteomes" id="UP000075613">
    <property type="component" value="Unassembled WGS sequence"/>
</dbReference>
<evidence type="ECO:0000313" key="3">
    <source>
        <dbReference type="Proteomes" id="UP000075613"/>
    </source>
</evidence>
<sequence length="102" mass="11022">MTRKTRQTQSSAFIAKVAPATNKGERTLAQLAQQFDTHPNQIMEWKRQSQERAADGFGAAGAPSTERPADLMALHAKIGSLTQANDFLDGAPTKAGWLGAKR</sequence>
<evidence type="ECO:0000256" key="1">
    <source>
        <dbReference type="SAM" id="MobiDB-lite"/>
    </source>
</evidence>
<comment type="caution">
    <text evidence="2">The sequence shown here is derived from an EMBL/GenBank/DDBJ whole genome shotgun (WGS) entry which is preliminary data.</text>
</comment>
<protein>
    <submittedName>
        <fullName evidence="2">Transposase</fullName>
    </submittedName>
</protein>
<dbReference type="STRING" id="1399968.CI15_13665"/>
<accession>A0A149PSF3</accession>
<dbReference type="OrthoDB" id="5571971at2"/>
<gene>
    <name evidence="2" type="ORF">CI15_13665</name>
</gene>
<keyword evidence="3" id="KW-1185">Reference proteome</keyword>
<feature type="region of interest" description="Disordered" evidence="1">
    <location>
        <begin position="47"/>
        <end position="68"/>
    </location>
</feature>
<dbReference type="RefSeq" id="WP_062128594.1">
    <property type="nucleotide sequence ID" value="NZ_LRBG01000011.1"/>
</dbReference>
<proteinExistence type="predicted"/>
<dbReference type="InterPro" id="IPR010921">
    <property type="entry name" value="Trp_repressor/repl_initiator"/>
</dbReference>